<comment type="subcellular location">
    <subcellularLocation>
        <location evidence="1">Membrane</location>
        <topology evidence="1">Multi-pass membrane protein</topology>
    </subcellularLocation>
</comment>
<dbReference type="EMBL" id="SELH01000016">
    <property type="protein sequence ID" value="TWP29029.1"/>
    <property type="molecule type" value="Genomic_DNA"/>
</dbReference>
<protein>
    <submittedName>
        <fullName evidence="6">Flippase</fullName>
    </submittedName>
</protein>
<evidence type="ECO:0000256" key="2">
    <source>
        <dbReference type="ARBA" id="ARBA00022692"/>
    </source>
</evidence>
<dbReference type="OrthoDB" id="9815702at2"/>
<name>A0A563DG39_9FLAO</name>
<keyword evidence="4 5" id="KW-0472">Membrane</keyword>
<evidence type="ECO:0000256" key="1">
    <source>
        <dbReference type="ARBA" id="ARBA00004141"/>
    </source>
</evidence>
<accession>A0A563DG39</accession>
<feature type="transmembrane region" description="Helical" evidence="5">
    <location>
        <begin position="170"/>
        <end position="192"/>
    </location>
</feature>
<feature type="transmembrane region" description="Helical" evidence="5">
    <location>
        <begin position="292"/>
        <end position="317"/>
    </location>
</feature>
<feature type="transmembrane region" description="Helical" evidence="5">
    <location>
        <begin position="217"/>
        <end position="239"/>
    </location>
</feature>
<dbReference type="Proteomes" id="UP000319499">
    <property type="component" value="Unassembled WGS sequence"/>
</dbReference>
<dbReference type="CDD" id="cd13128">
    <property type="entry name" value="MATE_Wzx_like"/>
    <property type="match status" value="1"/>
</dbReference>
<evidence type="ECO:0000256" key="3">
    <source>
        <dbReference type="ARBA" id="ARBA00022989"/>
    </source>
</evidence>
<dbReference type="RefSeq" id="WP_146261855.1">
    <property type="nucleotide sequence ID" value="NZ_SELG01000031.1"/>
</dbReference>
<evidence type="ECO:0000313" key="7">
    <source>
        <dbReference type="Proteomes" id="UP000319499"/>
    </source>
</evidence>
<gene>
    <name evidence="6" type="ORF">ETU09_04100</name>
</gene>
<dbReference type="AlphaFoldDB" id="A0A563DG39"/>
<feature type="transmembrane region" description="Helical" evidence="5">
    <location>
        <begin position="359"/>
        <end position="382"/>
    </location>
</feature>
<feature type="transmembrane region" description="Helical" evidence="5">
    <location>
        <begin position="42"/>
        <end position="66"/>
    </location>
</feature>
<dbReference type="GO" id="GO:0016020">
    <property type="term" value="C:membrane"/>
    <property type="evidence" value="ECO:0007669"/>
    <property type="project" value="UniProtKB-SubCell"/>
</dbReference>
<dbReference type="PANTHER" id="PTHR43424">
    <property type="entry name" value="LOCUS PUTATIVE PROTEIN 1-RELATED"/>
    <property type="match status" value="1"/>
</dbReference>
<keyword evidence="7" id="KW-1185">Reference proteome</keyword>
<evidence type="ECO:0000313" key="6">
    <source>
        <dbReference type="EMBL" id="TWP29029.1"/>
    </source>
</evidence>
<dbReference type="InterPro" id="IPR002797">
    <property type="entry name" value="Polysacc_synth"/>
</dbReference>
<feature type="transmembrane region" description="Helical" evidence="5">
    <location>
        <begin position="145"/>
        <end position="164"/>
    </location>
</feature>
<keyword evidence="2 5" id="KW-0812">Transmembrane</keyword>
<feature type="transmembrane region" description="Helical" evidence="5">
    <location>
        <begin position="329"/>
        <end position="347"/>
    </location>
</feature>
<feature type="transmembrane region" description="Helical" evidence="5">
    <location>
        <begin position="388"/>
        <end position="406"/>
    </location>
</feature>
<dbReference type="Pfam" id="PF01943">
    <property type="entry name" value="Polysacc_synt"/>
    <property type="match status" value="1"/>
</dbReference>
<keyword evidence="3 5" id="KW-1133">Transmembrane helix</keyword>
<comment type="caution">
    <text evidence="6">The sequence shown here is derived from an EMBL/GenBank/DDBJ whole genome shotgun (WGS) entry which is preliminary data.</text>
</comment>
<feature type="transmembrane region" description="Helical" evidence="5">
    <location>
        <begin position="117"/>
        <end position="136"/>
    </location>
</feature>
<feature type="transmembrane region" description="Helical" evidence="5">
    <location>
        <begin position="12"/>
        <end position="36"/>
    </location>
</feature>
<evidence type="ECO:0000256" key="5">
    <source>
        <dbReference type="SAM" id="Phobius"/>
    </source>
</evidence>
<feature type="transmembrane region" description="Helical" evidence="5">
    <location>
        <begin position="87"/>
        <end position="111"/>
    </location>
</feature>
<sequence length="436" mass="49986">MNKHGLFKNIASLGVVQVANLILPLISIPIISRIIGPDKFGVVNYAATFIGYFTLLIDYGFNLTAIRRVAKNPNNKELRDLVFSEVLYAKIFLFLISIVLFIPCVLFFEPLYLEKKVAVFTFLTCIASLLSQNWFFQAMQDLSKVAVLNFLSKLLFTIFVLLLVRQKQDYIWMPLITSLVAILVGWISYYWGIRKYNIILRRISLKKIFNLLNREKTIFFSTVVINLYTATNIVVLGMLQNEESVGYYTAAQKLILISIGVINLPLSQAFYPYIGKAFGKSKEEGLQTTHKIFPWVIILTSISGIIMYLFAGIGINILYGNDFRPSIQVFRILTLVPLLIAISNSFGIQIMMNLNMDKLFFRITSSGALFGLVLNVIMIKWLGYIGTAWNWLLVELYITITMYIMLKKQGINPISWKEFKLIRLKQCIQLMFNRAK</sequence>
<organism evidence="6 7">
    <name type="scientific">Apibacter muscae</name>
    <dbReference type="NCBI Taxonomy" id="2509004"/>
    <lineage>
        <taxon>Bacteria</taxon>
        <taxon>Pseudomonadati</taxon>
        <taxon>Bacteroidota</taxon>
        <taxon>Flavobacteriia</taxon>
        <taxon>Flavobacteriales</taxon>
        <taxon>Weeksellaceae</taxon>
        <taxon>Apibacter</taxon>
    </lineage>
</organism>
<dbReference type="InterPro" id="IPR052556">
    <property type="entry name" value="PolySynth_Transporter"/>
</dbReference>
<dbReference type="PANTHER" id="PTHR43424:SF1">
    <property type="entry name" value="LOCUS PUTATIVE PROTEIN 1-RELATED"/>
    <property type="match status" value="1"/>
</dbReference>
<reference evidence="6 7" key="1">
    <citation type="submission" date="2019-02" db="EMBL/GenBank/DDBJ databases">
        <title>Apibacter muscae sp. nov.: a novel member of the house fly microbiota.</title>
        <authorList>
            <person name="Park R."/>
        </authorList>
    </citation>
    <scope>NUCLEOTIDE SEQUENCE [LARGE SCALE GENOMIC DNA]</scope>
    <source>
        <strain evidence="6 7">AL1</strain>
    </source>
</reference>
<evidence type="ECO:0000256" key="4">
    <source>
        <dbReference type="ARBA" id="ARBA00023136"/>
    </source>
</evidence>
<proteinExistence type="predicted"/>
<feature type="transmembrane region" description="Helical" evidence="5">
    <location>
        <begin position="251"/>
        <end position="271"/>
    </location>
</feature>